<dbReference type="AlphaFoldDB" id="A0A329MMR2"/>
<evidence type="ECO:0000313" key="3">
    <source>
        <dbReference type="Proteomes" id="UP000250369"/>
    </source>
</evidence>
<dbReference type="GO" id="GO:0004553">
    <property type="term" value="F:hydrolase activity, hydrolyzing O-glycosyl compounds"/>
    <property type="evidence" value="ECO:0007669"/>
    <property type="project" value="InterPro"/>
</dbReference>
<dbReference type="GO" id="GO:0030246">
    <property type="term" value="F:carbohydrate binding"/>
    <property type="evidence" value="ECO:0007669"/>
    <property type="project" value="InterPro"/>
</dbReference>
<name>A0A329MMR2_9BACL</name>
<dbReference type="GO" id="GO:0016052">
    <property type="term" value="P:carbohydrate catabolic process"/>
    <property type="evidence" value="ECO:0007669"/>
    <property type="project" value="InterPro"/>
</dbReference>
<dbReference type="CDD" id="cd09620">
    <property type="entry name" value="CBM9_like_3"/>
    <property type="match status" value="1"/>
</dbReference>
<dbReference type="Proteomes" id="UP000250369">
    <property type="component" value="Unassembled WGS sequence"/>
</dbReference>
<dbReference type="Gene3D" id="2.60.40.1190">
    <property type="match status" value="1"/>
</dbReference>
<accession>A0A329MMR2</accession>
<comment type="caution">
    <text evidence="2">The sequence shown here is derived from an EMBL/GenBank/DDBJ whole genome shotgun (WGS) entry which is preliminary data.</text>
</comment>
<dbReference type="SUPFAM" id="SSF49344">
    <property type="entry name" value="CBD9-like"/>
    <property type="match status" value="1"/>
</dbReference>
<reference evidence="2 3" key="1">
    <citation type="journal article" date="2009" name="Int. J. Syst. Evol. Microbiol.">
        <title>Paenibacillus contaminans sp. nov., isolated from a contaminated laboratory plate.</title>
        <authorList>
            <person name="Chou J.H."/>
            <person name="Lee J.H."/>
            <person name="Lin M.C."/>
            <person name="Chang P.S."/>
            <person name="Arun A.B."/>
            <person name="Young C.C."/>
            <person name="Chen W.M."/>
        </authorList>
    </citation>
    <scope>NUCLEOTIDE SEQUENCE [LARGE SCALE GENOMIC DNA]</scope>
    <source>
        <strain evidence="2 3">CKOBP-6</strain>
    </source>
</reference>
<dbReference type="EMBL" id="QMFB01000006">
    <property type="protein sequence ID" value="RAV21054.1"/>
    <property type="molecule type" value="Genomic_DNA"/>
</dbReference>
<keyword evidence="3" id="KW-1185">Reference proteome</keyword>
<protein>
    <recommendedName>
        <fullName evidence="1">Carbohydrate-binding domain-containing protein</fullName>
    </recommendedName>
</protein>
<feature type="domain" description="Carbohydrate-binding" evidence="1">
    <location>
        <begin position="29"/>
        <end position="215"/>
    </location>
</feature>
<dbReference type="InterPro" id="IPR010502">
    <property type="entry name" value="Carb-bd_dom_fam9"/>
</dbReference>
<evidence type="ECO:0000313" key="2">
    <source>
        <dbReference type="EMBL" id="RAV21054.1"/>
    </source>
</evidence>
<organism evidence="2 3">
    <name type="scientific">Paenibacillus contaminans</name>
    <dbReference type="NCBI Taxonomy" id="450362"/>
    <lineage>
        <taxon>Bacteria</taxon>
        <taxon>Bacillati</taxon>
        <taxon>Bacillota</taxon>
        <taxon>Bacilli</taxon>
        <taxon>Bacillales</taxon>
        <taxon>Paenibacillaceae</taxon>
        <taxon>Paenibacillus</taxon>
    </lineage>
</organism>
<evidence type="ECO:0000259" key="1">
    <source>
        <dbReference type="Pfam" id="PF06452"/>
    </source>
</evidence>
<proteinExistence type="predicted"/>
<sequence>MVMVAMNLPALPTYECVKKQFSGMPLSSDDVWNGIEKMVLVEAGSGSKPTLASTVQSFWTEEALYYRFVCEDDRIVATLSGHDAPIYEEDVVEVFLSETHDIQSYKEFEHSPANVQFDATIINNLDGTYKVNLDWHAEGWETTVDKNEDGSELTYIWKMPFVNFEGGTPKANDEWLMNCYRIDRGESEQEDQYMAWSQTGIVDFHTPRRFGTLRFVD</sequence>
<gene>
    <name evidence="2" type="ORF">DQG23_13310</name>
</gene>
<dbReference type="Pfam" id="PF06452">
    <property type="entry name" value="CBM9_1"/>
    <property type="match status" value="1"/>
</dbReference>